<reference evidence="1 2" key="1">
    <citation type="submission" date="2015-08" db="EMBL/GenBank/DDBJ databases">
        <title>Next Generation Sequencing and Analysis of the Genome of Puccinia sorghi L Schw, the Causal Agent of Maize Common Rust.</title>
        <authorList>
            <person name="Rochi L."/>
            <person name="Burguener G."/>
            <person name="Darino M."/>
            <person name="Turjanski A."/>
            <person name="Kreff E."/>
            <person name="Dieguez M.J."/>
            <person name="Sacco F."/>
        </authorList>
    </citation>
    <scope>NUCLEOTIDE SEQUENCE [LARGE SCALE GENOMIC DNA]</scope>
    <source>
        <strain evidence="1 2">RO10H11247</strain>
    </source>
</reference>
<protein>
    <submittedName>
        <fullName evidence="1">Uncharacterized protein</fullName>
    </submittedName>
</protein>
<feature type="non-terminal residue" evidence="1">
    <location>
        <position position="1"/>
    </location>
</feature>
<dbReference type="VEuPathDB" id="FungiDB:VP01_6583g1"/>
<gene>
    <name evidence="1" type="ORF">VP01_6583g1</name>
</gene>
<dbReference type="EMBL" id="LAVV01011922">
    <property type="protein sequence ID" value="KNZ47232.1"/>
    <property type="molecule type" value="Genomic_DNA"/>
</dbReference>
<evidence type="ECO:0000313" key="2">
    <source>
        <dbReference type="Proteomes" id="UP000037035"/>
    </source>
</evidence>
<keyword evidence="2" id="KW-1185">Reference proteome</keyword>
<comment type="caution">
    <text evidence="1">The sequence shown here is derived from an EMBL/GenBank/DDBJ whole genome shotgun (WGS) entry which is preliminary data.</text>
</comment>
<name>A0A0L6UG43_9BASI</name>
<organism evidence="1 2">
    <name type="scientific">Puccinia sorghi</name>
    <dbReference type="NCBI Taxonomy" id="27349"/>
    <lineage>
        <taxon>Eukaryota</taxon>
        <taxon>Fungi</taxon>
        <taxon>Dikarya</taxon>
        <taxon>Basidiomycota</taxon>
        <taxon>Pucciniomycotina</taxon>
        <taxon>Pucciniomycetes</taxon>
        <taxon>Pucciniales</taxon>
        <taxon>Pucciniaceae</taxon>
        <taxon>Puccinia</taxon>
    </lineage>
</organism>
<accession>A0A0L6UG43</accession>
<dbReference type="STRING" id="27349.A0A0L6UG43"/>
<dbReference type="AlphaFoldDB" id="A0A0L6UG43"/>
<sequence length="155" mass="17050">SPTETVFLSTTINCGTDLKPTMILLLNRYAHSPTALGTATTKLQQNTPSPTGTRKHGFTSRQWILTLGNMASFPILKNPLDFPSLPLPISLATTTQFGHKTNPPPPSLLTTNKHTHFGLSFQINKKLGNVGLKLKDASDKHVCNRTLCKDQRYPK</sequence>
<dbReference type="Proteomes" id="UP000037035">
    <property type="component" value="Unassembled WGS sequence"/>
</dbReference>
<evidence type="ECO:0000313" key="1">
    <source>
        <dbReference type="EMBL" id="KNZ47232.1"/>
    </source>
</evidence>
<proteinExistence type="predicted"/>